<feature type="region of interest" description="Disordered" evidence="2">
    <location>
        <begin position="45"/>
        <end position="107"/>
    </location>
</feature>
<feature type="compositionally biased region" description="Acidic residues" evidence="2">
    <location>
        <begin position="92"/>
        <end position="107"/>
    </location>
</feature>
<organism evidence="3 4">
    <name type="scientific">Haloquadratum walsbyi (strain DSM 16854 / JCM 12705 / C23)</name>
    <dbReference type="NCBI Taxonomy" id="768065"/>
    <lineage>
        <taxon>Archaea</taxon>
        <taxon>Methanobacteriati</taxon>
        <taxon>Methanobacteriota</taxon>
        <taxon>Stenosarchaea group</taxon>
        <taxon>Halobacteria</taxon>
        <taxon>Halobacteriales</taxon>
        <taxon>Haloferacaceae</taxon>
        <taxon>Haloquadratum</taxon>
    </lineage>
</organism>
<dbReference type="RefSeq" id="WP_014555163.1">
    <property type="nucleotide sequence ID" value="NC_017459.1"/>
</dbReference>
<keyword evidence="1" id="KW-0175">Coiled coil</keyword>
<evidence type="ECO:0008006" key="5">
    <source>
        <dbReference type="Google" id="ProtNLM"/>
    </source>
</evidence>
<evidence type="ECO:0000256" key="1">
    <source>
        <dbReference type="SAM" id="Coils"/>
    </source>
</evidence>
<gene>
    <name evidence="3" type="ordered locus">Hqrw_1294</name>
</gene>
<accession>G0LHL7</accession>
<feature type="coiled-coil region" evidence="1">
    <location>
        <begin position="5"/>
        <end position="39"/>
    </location>
</feature>
<dbReference type="Proteomes" id="UP000007954">
    <property type="component" value="Chromosome"/>
</dbReference>
<dbReference type="GeneID" id="12445928"/>
<dbReference type="Pfam" id="PF24362">
    <property type="entry name" value="DUF7518"/>
    <property type="match status" value="1"/>
</dbReference>
<name>G0LHL7_HALWC</name>
<sequence>MSNRLEELESQVTELQAAVNGLTEELVETKERLHLIEDNIEIDLSAGSRSVGHEADEAAQSQESRTTDTDTNSATDAMSQDESKSTAASDSDASDNESTDDSDIIIA</sequence>
<dbReference type="HOGENOM" id="CLU_171539_0_0_2"/>
<dbReference type="AlphaFoldDB" id="G0LHL7"/>
<dbReference type="KEGG" id="hwc:Hqrw_1294"/>
<protein>
    <recommendedName>
        <fullName evidence="5">Smc operon protein</fullName>
    </recommendedName>
</protein>
<evidence type="ECO:0000256" key="2">
    <source>
        <dbReference type="SAM" id="MobiDB-lite"/>
    </source>
</evidence>
<dbReference type="EMBL" id="FR746099">
    <property type="protein sequence ID" value="CCC39255.1"/>
    <property type="molecule type" value="Genomic_DNA"/>
</dbReference>
<dbReference type="OrthoDB" id="343134at2157"/>
<reference evidence="3 4" key="1">
    <citation type="journal article" date="2011" name="PLoS ONE">
        <title>Haloquadratum walsbyi: limited diversity in a global pond.</title>
        <authorList>
            <person name="Dyall-Smith M."/>
            <person name="Pfeiffer F."/>
            <person name="Klee K."/>
            <person name="Palm P."/>
            <person name="Gross K."/>
            <person name="Schuster S.C."/>
            <person name="Rampp M."/>
            <person name="Oesterhelt D."/>
        </authorList>
    </citation>
    <scope>NUCLEOTIDE SEQUENCE [LARGE SCALE GENOMIC DNA]</scope>
    <source>
        <strain evidence="4">DSM 16854 / JCM 12705 / C23</strain>
    </source>
</reference>
<evidence type="ECO:0000313" key="4">
    <source>
        <dbReference type="Proteomes" id="UP000007954"/>
    </source>
</evidence>
<evidence type="ECO:0000313" key="3">
    <source>
        <dbReference type="EMBL" id="CCC39255.1"/>
    </source>
</evidence>
<dbReference type="InterPro" id="IPR055940">
    <property type="entry name" value="DUF7518"/>
</dbReference>
<proteinExistence type="predicted"/>